<dbReference type="AlphaFoldDB" id="A0A9Q1MV14"/>
<gene>
    <name evidence="2" type="ORF">K7X08_006208</name>
</gene>
<organism evidence="2 3">
    <name type="scientific">Anisodus acutangulus</name>
    <dbReference type="NCBI Taxonomy" id="402998"/>
    <lineage>
        <taxon>Eukaryota</taxon>
        <taxon>Viridiplantae</taxon>
        <taxon>Streptophyta</taxon>
        <taxon>Embryophyta</taxon>
        <taxon>Tracheophyta</taxon>
        <taxon>Spermatophyta</taxon>
        <taxon>Magnoliopsida</taxon>
        <taxon>eudicotyledons</taxon>
        <taxon>Gunneridae</taxon>
        <taxon>Pentapetalae</taxon>
        <taxon>asterids</taxon>
        <taxon>lamiids</taxon>
        <taxon>Solanales</taxon>
        <taxon>Solanaceae</taxon>
        <taxon>Solanoideae</taxon>
        <taxon>Hyoscyameae</taxon>
        <taxon>Anisodus</taxon>
    </lineage>
</organism>
<name>A0A9Q1MV14_9SOLA</name>
<feature type="region of interest" description="Disordered" evidence="1">
    <location>
        <begin position="40"/>
        <end position="59"/>
    </location>
</feature>
<proteinExistence type="predicted"/>
<protein>
    <submittedName>
        <fullName evidence="2">Uncharacterized protein</fullName>
    </submittedName>
</protein>
<comment type="caution">
    <text evidence="2">The sequence shown here is derived from an EMBL/GenBank/DDBJ whole genome shotgun (WGS) entry which is preliminary data.</text>
</comment>
<evidence type="ECO:0000313" key="2">
    <source>
        <dbReference type="EMBL" id="KAJ8569631.1"/>
    </source>
</evidence>
<evidence type="ECO:0000313" key="3">
    <source>
        <dbReference type="Proteomes" id="UP001152561"/>
    </source>
</evidence>
<dbReference type="Proteomes" id="UP001152561">
    <property type="component" value="Unassembled WGS sequence"/>
</dbReference>
<evidence type="ECO:0000256" key="1">
    <source>
        <dbReference type="SAM" id="MobiDB-lite"/>
    </source>
</evidence>
<reference evidence="3" key="1">
    <citation type="journal article" date="2023" name="Proc. Natl. Acad. Sci. U.S.A.">
        <title>Genomic and structural basis for evolution of tropane alkaloid biosynthesis.</title>
        <authorList>
            <person name="Wanga Y.-J."/>
            <person name="Taina T."/>
            <person name="Yua J.-Y."/>
            <person name="Lia J."/>
            <person name="Xua B."/>
            <person name="Chenc J."/>
            <person name="D'Auriad J.C."/>
            <person name="Huanga J.-P."/>
            <person name="Huanga S.-X."/>
        </authorList>
    </citation>
    <scope>NUCLEOTIDE SEQUENCE [LARGE SCALE GENOMIC DNA]</scope>
    <source>
        <strain evidence="3">cv. KIB-2019</strain>
    </source>
</reference>
<accession>A0A9Q1MV14</accession>
<keyword evidence="3" id="KW-1185">Reference proteome</keyword>
<dbReference type="EMBL" id="JAJAGQ010000002">
    <property type="protein sequence ID" value="KAJ8569631.1"/>
    <property type="molecule type" value="Genomic_DNA"/>
</dbReference>
<sequence>MIADTILGTNIMQPQAVATNAPDKEQVSTDGTYDLRADTTHVGNGRKHGKDLEIANPSGADLVRQNQLASMRFIGVSEDNQGPEEPFPNPP</sequence>